<feature type="domain" description="HTH lysR-type" evidence="6">
    <location>
        <begin position="56"/>
        <end position="111"/>
    </location>
</feature>
<comment type="similarity">
    <text evidence="1">Belongs to the LysR transcriptional regulatory family.</text>
</comment>
<comment type="caution">
    <text evidence="7">The sequence shown here is derived from an EMBL/GenBank/DDBJ whole genome shotgun (WGS) entry which is preliminary data.</text>
</comment>
<dbReference type="GO" id="GO:0003677">
    <property type="term" value="F:DNA binding"/>
    <property type="evidence" value="ECO:0007669"/>
    <property type="project" value="UniProtKB-KW"/>
</dbReference>
<dbReference type="InterPro" id="IPR036390">
    <property type="entry name" value="WH_DNA-bd_sf"/>
</dbReference>
<protein>
    <submittedName>
        <fullName evidence="7">LysR family transcriptional regulator</fullName>
    </submittedName>
</protein>
<gene>
    <name evidence="7" type="ORF">D2T31_02870</name>
</gene>
<reference evidence="7 8" key="1">
    <citation type="submission" date="2019-01" db="EMBL/GenBank/DDBJ databases">
        <title>Sinorhodobacter populi sp. nov. isolated from the symptomatic bark tissue of Populus euramericana canker.</title>
        <authorList>
            <person name="Xu G."/>
        </authorList>
    </citation>
    <scope>NUCLEOTIDE SEQUENCE [LARGE SCALE GENOMIC DNA]</scope>
    <source>
        <strain evidence="7 8">D19-10-3-21</strain>
    </source>
</reference>
<evidence type="ECO:0000256" key="3">
    <source>
        <dbReference type="ARBA" id="ARBA00023125"/>
    </source>
</evidence>
<proteinExistence type="inferred from homology"/>
<keyword evidence="4" id="KW-0804">Transcription</keyword>
<dbReference type="SUPFAM" id="SSF46785">
    <property type="entry name" value="Winged helix' DNA-binding domain"/>
    <property type="match status" value="1"/>
</dbReference>
<evidence type="ECO:0000256" key="1">
    <source>
        <dbReference type="ARBA" id="ARBA00009437"/>
    </source>
</evidence>
<keyword evidence="3" id="KW-0238">DNA-binding</keyword>
<dbReference type="OrthoDB" id="9815174at2"/>
<keyword evidence="2" id="KW-0805">Transcription regulation</keyword>
<reference evidence="7 8" key="2">
    <citation type="submission" date="2019-01" db="EMBL/GenBank/DDBJ databases">
        <authorList>
            <person name="Li Y."/>
        </authorList>
    </citation>
    <scope>NUCLEOTIDE SEQUENCE [LARGE SCALE GENOMIC DNA]</scope>
    <source>
        <strain evidence="7 8">D19-10-3-21</strain>
    </source>
</reference>
<evidence type="ECO:0000313" key="8">
    <source>
        <dbReference type="Proteomes" id="UP000285295"/>
    </source>
</evidence>
<dbReference type="GO" id="GO:0032993">
    <property type="term" value="C:protein-DNA complex"/>
    <property type="evidence" value="ECO:0007669"/>
    <property type="project" value="TreeGrafter"/>
</dbReference>
<dbReference type="Gene3D" id="3.40.190.10">
    <property type="entry name" value="Periplasmic binding protein-like II"/>
    <property type="match status" value="2"/>
</dbReference>
<dbReference type="CDD" id="cd08414">
    <property type="entry name" value="PBP2_LTTR_aromatics_like"/>
    <property type="match status" value="1"/>
</dbReference>
<accession>A0A443KGM6</accession>
<dbReference type="PRINTS" id="PR00039">
    <property type="entry name" value="HTHLYSR"/>
</dbReference>
<evidence type="ECO:0000256" key="4">
    <source>
        <dbReference type="ARBA" id="ARBA00023163"/>
    </source>
</evidence>
<evidence type="ECO:0000256" key="2">
    <source>
        <dbReference type="ARBA" id="ARBA00023015"/>
    </source>
</evidence>
<dbReference type="PANTHER" id="PTHR30346">
    <property type="entry name" value="TRANSCRIPTIONAL DUAL REGULATOR HCAR-RELATED"/>
    <property type="match status" value="1"/>
</dbReference>
<evidence type="ECO:0000256" key="5">
    <source>
        <dbReference type="SAM" id="MobiDB-lite"/>
    </source>
</evidence>
<sequence>MGRGFGREGGPDRARLQGAANPGAAARPARHFRWTNTPALPIDGPDLPERTSMSRIDLMRAFVTLGEIGNYRAAAESLGVTQPTLTKQIVRLEDILGHQLFFRSRQGTELTEFGRAYLREVQPLIHEADRIWDLGLRMASGDAGKLAIGFTFSALEVMTHALLAFRHTYPEVELSFDDISSQTQLSMLREKRLDIAFARWSGAGDLASRLVARDHLALVYPAELAGVITSADSPALREQPFIRLKQAIAPGFEGVVQRFLDWKGISPHSTHRVNESLVQLRMVEAGFGVALMHASSVTRIIDHSRIVVQDIASGPKGPALDWQTGLYWRRDDRNPVVRAFLKIVREAIPAPVEQ</sequence>
<dbReference type="InterPro" id="IPR036388">
    <property type="entry name" value="WH-like_DNA-bd_sf"/>
</dbReference>
<organism evidence="7 8">
    <name type="scientific">Paenirhodobacter populi</name>
    <dbReference type="NCBI Taxonomy" id="2306993"/>
    <lineage>
        <taxon>Bacteria</taxon>
        <taxon>Pseudomonadati</taxon>
        <taxon>Pseudomonadota</taxon>
        <taxon>Alphaproteobacteria</taxon>
        <taxon>Rhodobacterales</taxon>
        <taxon>Rhodobacter group</taxon>
        <taxon>Paenirhodobacter</taxon>
    </lineage>
</organism>
<evidence type="ECO:0000313" key="7">
    <source>
        <dbReference type="EMBL" id="RWR31921.1"/>
    </source>
</evidence>
<dbReference type="InterPro" id="IPR005119">
    <property type="entry name" value="LysR_subst-bd"/>
</dbReference>
<dbReference type="Pfam" id="PF00126">
    <property type="entry name" value="HTH_1"/>
    <property type="match status" value="1"/>
</dbReference>
<dbReference type="InterPro" id="IPR000847">
    <property type="entry name" value="LysR_HTH_N"/>
</dbReference>
<feature type="compositionally biased region" description="Basic and acidic residues" evidence="5">
    <location>
        <begin position="1"/>
        <end position="15"/>
    </location>
</feature>
<dbReference type="Pfam" id="PF03466">
    <property type="entry name" value="LysR_substrate"/>
    <property type="match status" value="1"/>
</dbReference>
<dbReference type="EMBL" id="SAUX01000002">
    <property type="protein sequence ID" value="RWR31921.1"/>
    <property type="molecule type" value="Genomic_DNA"/>
</dbReference>
<dbReference type="PROSITE" id="PS50931">
    <property type="entry name" value="HTH_LYSR"/>
    <property type="match status" value="1"/>
</dbReference>
<evidence type="ECO:0000259" key="6">
    <source>
        <dbReference type="PROSITE" id="PS50931"/>
    </source>
</evidence>
<dbReference type="AlphaFoldDB" id="A0A443KGM6"/>
<dbReference type="GO" id="GO:0003700">
    <property type="term" value="F:DNA-binding transcription factor activity"/>
    <property type="evidence" value="ECO:0007669"/>
    <property type="project" value="InterPro"/>
</dbReference>
<dbReference type="Proteomes" id="UP000285295">
    <property type="component" value="Unassembled WGS sequence"/>
</dbReference>
<feature type="compositionally biased region" description="Low complexity" evidence="5">
    <location>
        <begin position="18"/>
        <end position="27"/>
    </location>
</feature>
<name>A0A443KGM6_9RHOB</name>
<dbReference type="PANTHER" id="PTHR30346:SF28">
    <property type="entry name" value="HTH-TYPE TRANSCRIPTIONAL REGULATOR CYNR"/>
    <property type="match status" value="1"/>
</dbReference>
<feature type="region of interest" description="Disordered" evidence="5">
    <location>
        <begin position="1"/>
        <end position="27"/>
    </location>
</feature>
<dbReference type="SUPFAM" id="SSF53850">
    <property type="entry name" value="Periplasmic binding protein-like II"/>
    <property type="match status" value="1"/>
</dbReference>
<dbReference type="Gene3D" id="1.10.10.10">
    <property type="entry name" value="Winged helix-like DNA-binding domain superfamily/Winged helix DNA-binding domain"/>
    <property type="match status" value="1"/>
</dbReference>